<gene>
    <name evidence="2" type="ORF">DUNSADRAFT_6031</name>
</gene>
<organism evidence="2 3">
    <name type="scientific">Dunaliella salina</name>
    <name type="common">Green alga</name>
    <name type="synonym">Protococcus salinus</name>
    <dbReference type="NCBI Taxonomy" id="3046"/>
    <lineage>
        <taxon>Eukaryota</taxon>
        <taxon>Viridiplantae</taxon>
        <taxon>Chlorophyta</taxon>
        <taxon>core chlorophytes</taxon>
        <taxon>Chlorophyceae</taxon>
        <taxon>CS clade</taxon>
        <taxon>Chlamydomonadales</taxon>
        <taxon>Dunaliellaceae</taxon>
        <taxon>Dunaliella</taxon>
    </lineage>
</organism>
<sequence>TLKNNLVFAVVAAPHQVKRNPGDSLDFLKRCQHAACEEPVQQSLTIQQFDRCDIQSPGNMEARLATQHNATSNDSKQKGQNKAEGVVSTTVYMPYSFWKTEFKSRLLPAVLDCLVEVNGRLRQDTHKIVVSPSLKVTGLHTLAVERYGGYKIMRWSKADSRTVVWHLRDPKSYRHLRHTHKQQEAAAMAAAAAAAAANTASKEEQPEPKLLQGGASSNATPSPMSSVLHNTKVATTNSEGASPCSPTMLHEVCVCAGNPVKAAQKSLPGYL</sequence>
<feature type="compositionally biased region" description="Polar residues" evidence="1">
    <location>
        <begin position="214"/>
        <end position="226"/>
    </location>
</feature>
<feature type="non-terminal residue" evidence="2">
    <location>
        <position position="1"/>
    </location>
</feature>
<name>A0ABQ7GP25_DUNSA</name>
<comment type="caution">
    <text evidence="2">The sequence shown here is derived from an EMBL/GenBank/DDBJ whole genome shotgun (WGS) entry which is preliminary data.</text>
</comment>
<evidence type="ECO:0000313" key="3">
    <source>
        <dbReference type="Proteomes" id="UP000815325"/>
    </source>
</evidence>
<reference evidence="2" key="1">
    <citation type="submission" date="2017-08" db="EMBL/GenBank/DDBJ databases">
        <authorList>
            <person name="Polle J.E."/>
            <person name="Barry K."/>
            <person name="Cushman J."/>
            <person name="Schmutz J."/>
            <person name="Tran D."/>
            <person name="Hathwaick L.T."/>
            <person name="Yim W.C."/>
            <person name="Jenkins J."/>
            <person name="Mckie-Krisberg Z.M."/>
            <person name="Prochnik S."/>
            <person name="Lindquist E."/>
            <person name="Dockter R.B."/>
            <person name="Adam C."/>
            <person name="Molina H."/>
            <person name="Bunkerborg J."/>
            <person name="Jin E."/>
            <person name="Buchheim M."/>
            <person name="Magnuson J."/>
        </authorList>
    </citation>
    <scope>NUCLEOTIDE SEQUENCE</scope>
    <source>
        <strain evidence="2">CCAP 19/18</strain>
    </source>
</reference>
<feature type="region of interest" description="Disordered" evidence="1">
    <location>
        <begin position="195"/>
        <end position="226"/>
    </location>
</feature>
<evidence type="ECO:0000256" key="1">
    <source>
        <dbReference type="SAM" id="MobiDB-lite"/>
    </source>
</evidence>
<dbReference type="Proteomes" id="UP000815325">
    <property type="component" value="Unassembled WGS sequence"/>
</dbReference>
<protein>
    <submittedName>
        <fullName evidence="2">Uncharacterized protein</fullName>
    </submittedName>
</protein>
<keyword evidence="3" id="KW-1185">Reference proteome</keyword>
<evidence type="ECO:0000313" key="2">
    <source>
        <dbReference type="EMBL" id="KAF5836344.1"/>
    </source>
</evidence>
<proteinExistence type="predicted"/>
<dbReference type="EMBL" id="MU069663">
    <property type="protein sequence ID" value="KAF5836344.1"/>
    <property type="molecule type" value="Genomic_DNA"/>
</dbReference>
<accession>A0ABQ7GP25</accession>